<dbReference type="InParanoid" id="D4H3V1"/>
<dbReference type="InterPro" id="IPR040064">
    <property type="entry name" value="MoaA-like"/>
</dbReference>
<feature type="binding site" evidence="12">
    <location>
        <position position="20"/>
    </location>
    <ligand>
        <name>GTP</name>
        <dbReference type="ChEBI" id="CHEBI:37565"/>
    </ligand>
</feature>
<dbReference type="RefSeq" id="WP_013011704.1">
    <property type="nucleotide sequence ID" value="NC_013943.1"/>
</dbReference>
<feature type="binding site" evidence="12">
    <location>
        <position position="196"/>
    </location>
    <ligand>
        <name>S-adenosyl-L-methionine</name>
        <dbReference type="ChEBI" id="CHEBI:59789"/>
    </ligand>
</feature>
<dbReference type="KEGG" id="dap:Dacet_2442"/>
<evidence type="ECO:0000256" key="1">
    <source>
        <dbReference type="ARBA" id="ARBA00012167"/>
    </source>
</evidence>
<keyword evidence="6 12" id="KW-0408">Iron</keyword>
<keyword evidence="8 12" id="KW-0342">GTP-binding</keyword>
<dbReference type="InterPro" id="IPR000385">
    <property type="entry name" value="MoaA_NifB_PqqE_Fe-S-bd_CS"/>
</dbReference>
<feature type="binding site" evidence="12">
    <location>
        <position position="262"/>
    </location>
    <ligand>
        <name>[4Fe-4S] cluster</name>
        <dbReference type="ChEBI" id="CHEBI:49883"/>
        <label>2</label>
        <note>4Fe-4S-substrate</note>
    </ligand>
</feature>
<dbReference type="Proteomes" id="UP000002012">
    <property type="component" value="Chromosome"/>
</dbReference>
<dbReference type="InterPro" id="IPR058240">
    <property type="entry name" value="rSAM_sf"/>
</dbReference>
<evidence type="ECO:0000256" key="7">
    <source>
        <dbReference type="ARBA" id="ARBA00023014"/>
    </source>
</evidence>
<feature type="binding site" evidence="12">
    <location>
        <position position="34"/>
    </location>
    <ligand>
        <name>[4Fe-4S] cluster</name>
        <dbReference type="ChEBI" id="CHEBI:49883"/>
        <label>1</label>
        <note>4Fe-4S-S-AdoMet</note>
    </ligand>
</feature>
<dbReference type="NCBIfam" id="TIGR02666">
    <property type="entry name" value="moaA"/>
    <property type="match status" value="1"/>
</dbReference>
<dbReference type="SMART" id="SM00729">
    <property type="entry name" value="Elp3"/>
    <property type="match status" value="1"/>
</dbReference>
<keyword evidence="15" id="KW-1185">Reference proteome</keyword>
<feature type="binding site" evidence="12">
    <location>
        <position position="276"/>
    </location>
    <ligand>
        <name>[4Fe-4S] cluster</name>
        <dbReference type="ChEBI" id="CHEBI:49883"/>
        <label>2</label>
        <note>4Fe-4S-substrate</note>
    </ligand>
</feature>
<dbReference type="EMBL" id="CP001968">
    <property type="protein sequence ID" value="ADD69203.1"/>
    <property type="molecule type" value="Genomic_DNA"/>
</dbReference>
<dbReference type="eggNOG" id="COG2896">
    <property type="taxonomic scope" value="Bacteria"/>
</dbReference>
<evidence type="ECO:0000256" key="6">
    <source>
        <dbReference type="ARBA" id="ARBA00023004"/>
    </source>
</evidence>
<dbReference type="Pfam" id="PF06463">
    <property type="entry name" value="Mob_synth_C"/>
    <property type="match status" value="1"/>
</dbReference>
<comment type="pathway">
    <text evidence="12">Cofactor biosynthesis; molybdopterin biosynthesis.</text>
</comment>
<reference evidence="14 15" key="1">
    <citation type="journal article" date="2010" name="Stand. Genomic Sci.">
        <title>Complete genome sequence of Denitrovibrio acetiphilus type strain (N2460).</title>
        <authorList>
            <person name="Kiss H."/>
            <person name="Lang E."/>
            <person name="Lapidus A."/>
            <person name="Copeland A."/>
            <person name="Nolan M."/>
            <person name="Glavina Del Rio T."/>
            <person name="Chen F."/>
            <person name="Lucas S."/>
            <person name="Tice H."/>
            <person name="Cheng J.F."/>
            <person name="Han C."/>
            <person name="Goodwin L."/>
            <person name="Pitluck S."/>
            <person name="Liolios K."/>
            <person name="Pati A."/>
            <person name="Ivanova N."/>
            <person name="Mavromatis K."/>
            <person name="Chen A."/>
            <person name="Palaniappan K."/>
            <person name="Land M."/>
            <person name="Hauser L."/>
            <person name="Chang Y.J."/>
            <person name="Jeffries C.D."/>
            <person name="Detter J.C."/>
            <person name="Brettin T."/>
            <person name="Spring S."/>
            <person name="Rohde M."/>
            <person name="Goker M."/>
            <person name="Woyke T."/>
            <person name="Bristow J."/>
            <person name="Eisen J.A."/>
            <person name="Markowitz V."/>
            <person name="Hugenholtz P."/>
            <person name="Kyrpides N.C."/>
            <person name="Klenk H.P."/>
        </authorList>
    </citation>
    <scope>NUCLEOTIDE SEQUENCE [LARGE SCALE GENOMIC DNA]</scope>
    <source>
        <strain evidence="15">DSM 12809 / NBRC 114555 / N2460</strain>
    </source>
</reference>
<evidence type="ECO:0000256" key="8">
    <source>
        <dbReference type="ARBA" id="ARBA00023134"/>
    </source>
</evidence>
<comment type="function">
    <text evidence="12">Catalyzes the cyclization of GTP to (8S)-3',8-cyclo-7,8-dihydroguanosine 5'-triphosphate.</text>
</comment>
<dbReference type="Pfam" id="PF04055">
    <property type="entry name" value="Radical_SAM"/>
    <property type="match status" value="1"/>
</dbReference>
<evidence type="ECO:0000256" key="10">
    <source>
        <dbReference type="ARBA" id="ARBA00023239"/>
    </source>
</evidence>
<feature type="binding site" evidence="12">
    <location>
        <position position="162"/>
    </location>
    <ligand>
        <name>GTP</name>
        <dbReference type="ChEBI" id="CHEBI:37565"/>
    </ligand>
</feature>
<evidence type="ECO:0000256" key="5">
    <source>
        <dbReference type="ARBA" id="ARBA00022741"/>
    </source>
</evidence>
<dbReference type="AlphaFoldDB" id="D4H3V1"/>
<dbReference type="SFLD" id="SFLDG01383">
    <property type="entry name" value="cyclic_pyranopterin_phosphate"/>
    <property type="match status" value="1"/>
</dbReference>
<evidence type="ECO:0000256" key="3">
    <source>
        <dbReference type="ARBA" id="ARBA00022691"/>
    </source>
</evidence>
<dbReference type="CDD" id="cd01335">
    <property type="entry name" value="Radical_SAM"/>
    <property type="match status" value="1"/>
</dbReference>
<feature type="binding site" evidence="12">
    <location>
        <position position="70"/>
    </location>
    <ligand>
        <name>GTP</name>
        <dbReference type="ChEBI" id="CHEBI:37565"/>
    </ligand>
</feature>
<dbReference type="CDD" id="cd21117">
    <property type="entry name" value="Twitch_MoaA"/>
    <property type="match status" value="1"/>
</dbReference>
<dbReference type="FunCoup" id="D4H3V1">
    <property type="interactions" value="377"/>
</dbReference>
<organism evidence="14 15">
    <name type="scientific">Denitrovibrio acetiphilus (strain DSM 12809 / NBRC 114555 / N2460)</name>
    <dbReference type="NCBI Taxonomy" id="522772"/>
    <lineage>
        <taxon>Bacteria</taxon>
        <taxon>Pseudomonadati</taxon>
        <taxon>Deferribacterota</taxon>
        <taxon>Deferribacteres</taxon>
        <taxon>Deferribacterales</taxon>
        <taxon>Geovibrionaceae</taxon>
        <taxon>Denitrovibrio</taxon>
    </lineage>
</organism>
<feature type="binding site" evidence="12">
    <location>
        <position position="74"/>
    </location>
    <ligand>
        <name>S-adenosyl-L-methionine</name>
        <dbReference type="ChEBI" id="CHEBI:59789"/>
    </ligand>
</feature>
<evidence type="ECO:0000313" key="15">
    <source>
        <dbReference type="Proteomes" id="UP000002012"/>
    </source>
</evidence>
<keyword evidence="9 12" id="KW-0501">Molybdenum cofactor biosynthesis</keyword>
<comment type="cofactor">
    <cofactor evidence="12">
        <name>[4Fe-4S] cluster</name>
        <dbReference type="ChEBI" id="CHEBI:49883"/>
    </cofactor>
    <text evidence="12">Binds 2 [4Fe-4S] clusters. Binds 1 [4Fe-4S] cluster coordinated with 3 cysteines and an exchangeable S-adenosyl-L-methionine and 1 [4Fe-4S] cluster coordinated with 3 cysteines and the GTP-derived substrate.</text>
</comment>
<dbReference type="GO" id="GO:0046872">
    <property type="term" value="F:metal ion binding"/>
    <property type="evidence" value="ECO:0007669"/>
    <property type="project" value="UniProtKB-KW"/>
</dbReference>
<dbReference type="GO" id="GO:0061799">
    <property type="term" value="F:cyclic pyranopterin monophosphate synthase activity"/>
    <property type="evidence" value="ECO:0007669"/>
    <property type="project" value="TreeGrafter"/>
</dbReference>
<dbReference type="InterPro" id="IPR007197">
    <property type="entry name" value="rSAM"/>
</dbReference>
<comment type="similarity">
    <text evidence="12">Belongs to the radical SAM superfamily. MoaA family.</text>
</comment>
<evidence type="ECO:0000313" key="14">
    <source>
        <dbReference type="EMBL" id="ADD69203.1"/>
    </source>
</evidence>
<dbReference type="GO" id="GO:0061798">
    <property type="term" value="F:GTP 3',8'-cyclase activity"/>
    <property type="evidence" value="ECO:0007669"/>
    <property type="project" value="UniProtKB-UniRule"/>
</dbReference>
<feature type="domain" description="Radical SAM core" evidence="13">
    <location>
        <begin position="11"/>
        <end position="236"/>
    </location>
</feature>
<feature type="binding site" evidence="12">
    <location>
        <position position="101"/>
    </location>
    <ligand>
        <name>GTP</name>
        <dbReference type="ChEBI" id="CHEBI:37565"/>
    </ligand>
</feature>
<keyword evidence="4 12" id="KW-0479">Metal-binding</keyword>
<feature type="binding site" evidence="12">
    <location>
        <position position="33"/>
    </location>
    <ligand>
        <name>S-adenosyl-L-methionine</name>
        <dbReference type="ChEBI" id="CHEBI:59789"/>
    </ligand>
</feature>
<accession>D4H3V1</accession>
<dbReference type="GO" id="GO:0051539">
    <property type="term" value="F:4 iron, 4 sulfur cluster binding"/>
    <property type="evidence" value="ECO:0007669"/>
    <property type="project" value="UniProtKB-UniRule"/>
</dbReference>
<evidence type="ECO:0000259" key="13">
    <source>
        <dbReference type="PROSITE" id="PS51918"/>
    </source>
</evidence>
<dbReference type="InterPro" id="IPR010505">
    <property type="entry name" value="MoaA_twitch"/>
</dbReference>
<dbReference type="SUPFAM" id="SSF102114">
    <property type="entry name" value="Radical SAM enzymes"/>
    <property type="match status" value="1"/>
</dbReference>
<dbReference type="PROSITE" id="PS01305">
    <property type="entry name" value="MOAA_NIFB_PQQE"/>
    <property type="match status" value="1"/>
</dbReference>
<dbReference type="InterPro" id="IPR013785">
    <property type="entry name" value="Aldolase_TIM"/>
</dbReference>
<gene>
    <name evidence="12" type="primary">moaA</name>
    <name evidence="14" type="ordered locus">Dacet_2442</name>
</gene>
<feature type="binding site" evidence="12">
    <location>
        <position position="31"/>
    </location>
    <ligand>
        <name>[4Fe-4S] cluster</name>
        <dbReference type="ChEBI" id="CHEBI:49883"/>
        <label>1</label>
        <note>4Fe-4S-S-AdoMet</note>
    </ligand>
</feature>
<feature type="binding site" evidence="12">
    <location>
        <position position="27"/>
    </location>
    <ligand>
        <name>[4Fe-4S] cluster</name>
        <dbReference type="ChEBI" id="CHEBI:49883"/>
        <label>1</label>
        <note>4Fe-4S-S-AdoMet</note>
    </ligand>
</feature>
<keyword evidence="3 12" id="KW-0949">S-adenosyl-L-methionine</keyword>
<evidence type="ECO:0000256" key="4">
    <source>
        <dbReference type="ARBA" id="ARBA00022723"/>
    </source>
</evidence>
<evidence type="ECO:0000256" key="11">
    <source>
        <dbReference type="ARBA" id="ARBA00048697"/>
    </source>
</evidence>
<proteinExistence type="inferred from homology"/>
<keyword evidence="7 12" id="KW-0411">Iron-sulfur</keyword>
<evidence type="ECO:0000256" key="2">
    <source>
        <dbReference type="ARBA" id="ARBA00022485"/>
    </source>
</evidence>
<dbReference type="GO" id="GO:0006777">
    <property type="term" value="P:Mo-molybdopterin cofactor biosynthetic process"/>
    <property type="evidence" value="ECO:0007669"/>
    <property type="project" value="UniProtKB-UniRule"/>
</dbReference>
<dbReference type="NCBIfam" id="NF001199">
    <property type="entry name" value="PRK00164.2-1"/>
    <property type="match status" value="1"/>
</dbReference>
<dbReference type="PANTHER" id="PTHR22960:SF0">
    <property type="entry name" value="MOLYBDENUM COFACTOR BIOSYNTHESIS PROTEIN 1"/>
    <property type="match status" value="1"/>
</dbReference>
<comment type="catalytic activity">
    <reaction evidence="11 12">
        <text>GTP + AH2 + S-adenosyl-L-methionine = (8S)-3',8-cyclo-7,8-dihydroguanosine 5'-triphosphate + 5'-deoxyadenosine + L-methionine + A + H(+)</text>
        <dbReference type="Rhea" id="RHEA:49576"/>
        <dbReference type="ChEBI" id="CHEBI:13193"/>
        <dbReference type="ChEBI" id="CHEBI:15378"/>
        <dbReference type="ChEBI" id="CHEBI:17319"/>
        <dbReference type="ChEBI" id="CHEBI:17499"/>
        <dbReference type="ChEBI" id="CHEBI:37565"/>
        <dbReference type="ChEBI" id="CHEBI:57844"/>
        <dbReference type="ChEBI" id="CHEBI:59789"/>
        <dbReference type="ChEBI" id="CHEBI:131766"/>
        <dbReference type="EC" id="4.1.99.22"/>
    </reaction>
</comment>
<keyword evidence="2 12" id="KW-0004">4Fe-4S</keyword>
<keyword evidence="5 12" id="KW-0547">Nucleotide-binding</keyword>
<name>D4H3V1_DENA2</name>
<dbReference type="STRING" id="522772.Dacet_2442"/>
<feature type="binding site" evidence="12">
    <location>
        <position position="259"/>
    </location>
    <ligand>
        <name>[4Fe-4S] cluster</name>
        <dbReference type="ChEBI" id="CHEBI:49883"/>
        <label>2</label>
        <note>4Fe-4S-substrate</note>
    </ligand>
</feature>
<dbReference type="InterPro" id="IPR050105">
    <property type="entry name" value="MoCo_biosynth_MoaA/MoaC"/>
</dbReference>
<feature type="binding site" evidence="12">
    <location>
        <begin position="264"/>
        <end position="266"/>
    </location>
    <ligand>
        <name>GTP</name>
        <dbReference type="ChEBI" id="CHEBI:37565"/>
    </ligand>
</feature>
<evidence type="ECO:0000256" key="9">
    <source>
        <dbReference type="ARBA" id="ARBA00023150"/>
    </source>
</evidence>
<dbReference type="InterPro" id="IPR013483">
    <property type="entry name" value="MoaA"/>
</dbReference>
<dbReference type="Gene3D" id="3.20.20.70">
    <property type="entry name" value="Aldolase class I"/>
    <property type="match status" value="1"/>
</dbReference>
<comment type="subunit">
    <text evidence="12">Monomer and homodimer.</text>
</comment>
<dbReference type="PROSITE" id="PS51918">
    <property type="entry name" value="RADICAL_SAM"/>
    <property type="match status" value="1"/>
</dbReference>
<dbReference type="GO" id="GO:1904047">
    <property type="term" value="F:S-adenosyl-L-methionine binding"/>
    <property type="evidence" value="ECO:0007669"/>
    <property type="project" value="UniProtKB-UniRule"/>
</dbReference>
<feature type="binding site" evidence="12">
    <location>
        <position position="125"/>
    </location>
    <ligand>
        <name>S-adenosyl-L-methionine</name>
        <dbReference type="ChEBI" id="CHEBI:59789"/>
    </ligand>
</feature>
<dbReference type="UniPathway" id="UPA00344"/>
<dbReference type="GO" id="GO:0005525">
    <property type="term" value="F:GTP binding"/>
    <property type="evidence" value="ECO:0007669"/>
    <property type="project" value="UniProtKB-UniRule"/>
</dbReference>
<evidence type="ECO:0000256" key="12">
    <source>
        <dbReference type="HAMAP-Rule" id="MF_01225"/>
    </source>
</evidence>
<dbReference type="SFLD" id="SFLDG01067">
    <property type="entry name" value="SPASM/twitch_domain_containing"/>
    <property type="match status" value="1"/>
</dbReference>
<protein>
    <recommendedName>
        <fullName evidence="1 12">GTP 3',8-cyclase</fullName>
        <ecNumber evidence="1 12">4.1.99.22</ecNumber>
    </recommendedName>
    <alternativeName>
        <fullName evidence="12">Molybdenum cofactor biosynthesis protein A</fullName>
    </alternativeName>
</protein>
<dbReference type="PaxDb" id="522772-Dacet_2442"/>
<sequence>MMSTHNNMKDRFGREIKYLRVSVTDRCNFRCKYCMPTTDFKCLQHENILSYEELLFAVDVFCSLGVKKVRVTGGEPLVRKGIGSFLEGLGKMEKLEEVTLTTNGALLKEFTEQIKSAGIQRVNVSLDSLQEERYKDITGGFKLEKIIDSIKHVQRAGIGPVKTNMVVIKGYNDDEILDFCEFSAKNRIITRFIEFMPVGNFSEWKEENILFGKDILEIIKSKYDLKQTQKTRLGGPAQNYELSNGAMIGIITPISNHFCSECDKLRLTSDGKLRPCLLSDAEIDLVPSIKNQDRNALIEAIEEGLNIKDQEHKVLLEKRNDGYKRTMSKIGG</sequence>
<dbReference type="HAMAP" id="MF_01225_B">
    <property type="entry name" value="MoaA_B"/>
    <property type="match status" value="1"/>
</dbReference>
<dbReference type="PANTHER" id="PTHR22960">
    <property type="entry name" value="MOLYBDOPTERIN COFACTOR SYNTHESIS PROTEIN A"/>
    <property type="match status" value="1"/>
</dbReference>
<keyword evidence="10 12" id="KW-0456">Lyase</keyword>
<dbReference type="EC" id="4.1.99.22" evidence="1 12"/>
<dbReference type="SFLD" id="SFLDS00029">
    <property type="entry name" value="Radical_SAM"/>
    <property type="match status" value="1"/>
</dbReference>
<dbReference type="SFLD" id="SFLDG01386">
    <property type="entry name" value="main_SPASM_domain-containing"/>
    <property type="match status" value="1"/>
</dbReference>
<dbReference type="HOGENOM" id="CLU_009273_0_1_0"/>
<dbReference type="InterPro" id="IPR006638">
    <property type="entry name" value="Elp3/MiaA/NifB-like_rSAM"/>
</dbReference>